<evidence type="ECO:0000313" key="21">
    <source>
        <dbReference type="EMBL" id="KAF7997701.1"/>
    </source>
</evidence>
<evidence type="ECO:0000256" key="9">
    <source>
        <dbReference type="ARBA" id="ARBA00023229"/>
    </source>
</evidence>
<keyword evidence="22" id="KW-1185">Reference proteome</keyword>
<comment type="caution">
    <text evidence="21">The sequence shown here is derived from an EMBL/GenBank/DDBJ whole genome shotgun (WGS) entry which is preliminary data.</text>
</comment>
<comment type="function">
    <text evidence="12">Heterotetrameric enzyme that catalyzes the condensation of farnesyl diphosphate (FPP), which acts as a primer, and isopentenyl diphosphate (IPP) to produce prenyl diphosphates of varying chain lengths and participates in the determination of the side chain of ubiquinone. Supplies nona and decaprenyl diphosphate, the precursors for the side chain of the isoprenoid quinones ubiquinone-9 (Q9)and ubiquinone-10 (Q10) respectively. The enzyme adds isopentenyl diphosphate molecules sequentially to farnesyl diphosphate with trans stereochemistry.</text>
</comment>
<evidence type="ECO:0000256" key="16">
    <source>
        <dbReference type="ARBA" id="ARBA00080324"/>
    </source>
</evidence>
<dbReference type="SFLD" id="SFLDS00005">
    <property type="entry name" value="Isoprenoid_Synthase_Type_I"/>
    <property type="match status" value="1"/>
</dbReference>
<dbReference type="GO" id="GO:0008299">
    <property type="term" value="P:isoprenoid biosynthetic process"/>
    <property type="evidence" value="ECO:0007669"/>
    <property type="project" value="UniProtKB-KW"/>
</dbReference>
<evidence type="ECO:0000256" key="3">
    <source>
        <dbReference type="ARBA" id="ARBA00006706"/>
    </source>
</evidence>
<dbReference type="GO" id="GO:0097269">
    <property type="term" value="F:all-trans-decaprenyl-diphosphate synthase activity"/>
    <property type="evidence" value="ECO:0007669"/>
    <property type="project" value="UniProtKB-EC"/>
</dbReference>
<dbReference type="GO" id="GO:0032478">
    <property type="term" value="C:heterotetrameric polyprenyl diphosphate synthase complex"/>
    <property type="evidence" value="ECO:0007669"/>
    <property type="project" value="UniProtKB-ARBA"/>
</dbReference>
<dbReference type="CDD" id="cd00685">
    <property type="entry name" value="Trans_IPPS_HT"/>
    <property type="match status" value="1"/>
</dbReference>
<name>A0A834Y441_APHGI</name>
<organism evidence="21 22">
    <name type="scientific">Aphidius gifuensis</name>
    <name type="common">Parasitoid wasp</name>
    <dbReference type="NCBI Taxonomy" id="684658"/>
    <lineage>
        <taxon>Eukaryota</taxon>
        <taxon>Metazoa</taxon>
        <taxon>Ecdysozoa</taxon>
        <taxon>Arthropoda</taxon>
        <taxon>Hexapoda</taxon>
        <taxon>Insecta</taxon>
        <taxon>Pterygota</taxon>
        <taxon>Neoptera</taxon>
        <taxon>Endopterygota</taxon>
        <taxon>Hymenoptera</taxon>
        <taxon>Apocrita</taxon>
        <taxon>Ichneumonoidea</taxon>
        <taxon>Braconidae</taxon>
        <taxon>Aphidiinae</taxon>
        <taxon>Aphidius</taxon>
    </lineage>
</organism>
<evidence type="ECO:0000256" key="7">
    <source>
        <dbReference type="ARBA" id="ARBA00023098"/>
    </source>
</evidence>
<dbReference type="SUPFAM" id="SSF48576">
    <property type="entry name" value="Terpenoid synthases"/>
    <property type="match status" value="1"/>
</dbReference>
<dbReference type="InterPro" id="IPR000092">
    <property type="entry name" value="Polyprenyl_synt"/>
</dbReference>
<dbReference type="InterPro" id="IPR008949">
    <property type="entry name" value="Isoprenoid_synthase_dom_sf"/>
</dbReference>
<evidence type="ECO:0000256" key="6">
    <source>
        <dbReference type="ARBA" id="ARBA00022842"/>
    </source>
</evidence>
<dbReference type="Pfam" id="PF00348">
    <property type="entry name" value="polyprenyl_synt"/>
    <property type="match status" value="1"/>
</dbReference>
<comment type="subcellular location">
    <subcellularLocation>
        <location evidence="2">Mitochondrion</location>
    </subcellularLocation>
</comment>
<comment type="catalytic activity">
    <reaction evidence="10">
        <text>6 isopentenyl diphosphate + (2E,6E)-farnesyl diphosphate = all-trans-nonaprenyl diphosphate + 6 diphosphate</text>
        <dbReference type="Rhea" id="RHEA:55364"/>
        <dbReference type="ChEBI" id="CHEBI:33019"/>
        <dbReference type="ChEBI" id="CHEBI:58391"/>
        <dbReference type="ChEBI" id="CHEBI:128769"/>
        <dbReference type="ChEBI" id="CHEBI:175763"/>
    </reaction>
    <physiologicalReaction direction="left-to-right" evidence="10">
        <dbReference type="Rhea" id="RHEA:55365"/>
    </physiologicalReaction>
</comment>
<keyword evidence="9" id="KW-0414">Isoprene biosynthesis</keyword>
<proteinExistence type="inferred from homology"/>
<keyword evidence="7" id="KW-0443">Lipid metabolism</keyword>
<evidence type="ECO:0000256" key="1">
    <source>
        <dbReference type="ARBA" id="ARBA00001946"/>
    </source>
</evidence>
<reference evidence="21 22" key="1">
    <citation type="submission" date="2020-08" db="EMBL/GenBank/DDBJ databases">
        <title>Aphidius gifuensis genome sequencing and assembly.</title>
        <authorList>
            <person name="Du Z."/>
        </authorList>
    </citation>
    <scope>NUCLEOTIDE SEQUENCE [LARGE SCALE GENOMIC DNA]</scope>
    <source>
        <strain evidence="21">YNYX2018</strain>
        <tissue evidence="21">Adults</tissue>
    </source>
</reference>
<evidence type="ECO:0000256" key="2">
    <source>
        <dbReference type="ARBA" id="ARBA00004173"/>
    </source>
</evidence>
<evidence type="ECO:0000313" key="22">
    <source>
        <dbReference type="Proteomes" id="UP000639338"/>
    </source>
</evidence>
<dbReference type="OrthoDB" id="9927103at2759"/>
<evidence type="ECO:0000256" key="20">
    <source>
        <dbReference type="RuleBase" id="RU004466"/>
    </source>
</evidence>
<evidence type="ECO:0000256" key="10">
    <source>
        <dbReference type="ARBA" id="ARBA00050825"/>
    </source>
</evidence>
<evidence type="ECO:0000256" key="8">
    <source>
        <dbReference type="ARBA" id="ARBA00023128"/>
    </source>
</evidence>
<dbReference type="EMBL" id="JACMRX010000001">
    <property type="protein sequence ID" value="KAF7997701.1"/>
    <property type="molecule type" value="Genomic_DNA"/>
</dbReference>
<dbReference type="EC" id="2.5.1.91" evidence="14"/>
<keyword evidence="5" id="KW-0479">Metal-binding</keyword>
<dbReference type="FunFam" id="1.10.600.10:FF:000011">
    <property type="entry name" value="Decaprenyl diphosphate synthase subunit 1"/>
    <property type="match status" value="1"/>
</dbReference>
<evidence type="ECO:0000256" key="5">
    <source>
        <dbReference type="ARBA" id="ARBA00022723"/>
    </source>
</evidence>
<evidence type="ECO:0000256" key="14">
    <source>
        <dbReference type="ARBA" id="ARBA00066510"/>
    </source>
</evidence>
<evidence type="ECO:0000256" key="11">
    <source>
        <dbReference type="ARBA" id="ARBA00051100"/>
    </source>
</evidence>
<evidence type="ECO:0000256" key="15">
    <source>
        <dbReference type="ARBA" id="ARBA00073240"/>
    </source>
</evidence>
<dbReference type="PANTHER" id="PTHR12001:SF69">
    <property type="entry name" value="ALL TRANS-POLYPRENYL-DIPHOSPHATE SYNTHASE PDSS1"/>
    <property type="match status" value="1"/>
</dbReference>
<dbReference type="PROSITE" id="PS00444">
    <property type="entry name" value="POLYPRENYL_SYNTHASE_2"/>
    <property type="match status" value="1"/>
</dbReference>
<comment type="cofactor">
    <cofactor evidence="1">
        <name>Mg(2+)</name>
        <dbReference type="ChEBI" id="CHEBI:18420"/>
    </cofactor>
</comment>
<gene>
    <name evidence="21" type="ORF">HCN44_008874</name>
</gene>
<dbReference type="InterPro" id="IPR033749">
    <property type="entry name" value="Polyprenyl_synt_CS"/>
</dbReference>
<evidence type="ECO:0000256" key="18">
    <source>
        <dbReference type="ARBA" id="ARBA00083689"/>
    </source>
</evidence>
<protein>
    <recommendedName>
        <fullName evidence="15">All trans-polyprenyl-diphosphate synthase PDSS1</fullName>
        <ecNumber evidence="14">2.5.1.91</ecNumber>
    </recommendedName>
    <alternativeName>
        <fullName evidence="18">All-trans-decaprenyl-diphosphate synthase subunit 1</fullName>
    </alternativeName>
    <alternativeName>
        <fullName evidence="16">Decaprenyl-diphosphate synthase subunit 1</fullName>
    </alternativeName>
    <alternativeName>
        <fullName evidence="17">Solanesyl-diphosphate synthase subunit 1</fullName>
    </alternativeName>
    <alternativeName>
        <fullName evidence="19">Trans-prenyltransferase 1</fullName>
    </alternativeName>
</protein>
<dbReference type="AlphaFoldDB" id="A0A834Y441"/>
<accession>A0A834Y441</accession>
<dbReference type="PANTHER" id="PTHR12001">
    <property type="entry name" value="GERANYLGERANYL PYROPHOSPHATE SYNTHASE"/>
    <property type="match status" value="1"/>
</dbReference>
<dbReference type="Proteomes" id="UP000639338">
    <property type="component" value="Unassembled WGS sequence"/>
</dbReference>
<sequence>MLPNQPGSLLKENIDPYKLLEADLKDIYSDIRQKLIKSTNIEELQTIATYYFDGQGKALRPMIAVLMARASNYHEHKDQLLASQRQVAMISEMIHSASLIHDDVIDQSNFRRGKPSVNVLWSQKKVTMAGDFILAVASMMIAQLKNDNVTITLSKVITDLVQGEFMQLGSRETENERFAHYLTKTYRKTASLIANTAKAVAMLSGADDRVAEVAFQYGRNIGLAFQLVDDLLDFVSSSETMGKPAAADLKLGLATAPVLFACEKYPELDPMILRRFQEPGDVERAFKLVHDSEGLNQTKFLAKKHCNEAISLAQSLAASPYQEGLIVVGDLVLNRIK</sequence>
<evidence type="ECO:0000256" key="13">
    <source>
        <dbReference type="ARBA" id="ARBA00064334"/>
    </source>
</evidence>
<comment type="subunit">
    <text evidence="13">Heterotetramer composed of 2 PDSS1/DPS1 and 2 PDSS2/DLP1 subunits.</text>
</comment>
<evidence type="ECO:0000256" key="4">
    <source>
        <dbReference type="ARBA" id="ARBA00022679"/>
    </source>
</evidence>
<evidence type="ECO:0000256" key="12">
    <source>
        <dbReference type="ARBA" id="ARBA00057934"/>
    </source>
</evidence>
<dbReference type="PROSITE" id="PS00723">
    <property type="entry name" value="POLYPRENYL_SYNTHASE_1"/>
    <property type="match status" value="1"/>
</dbReference>
<keyword evidence="4 20" id="KW-0808">Transferase</keyword>
<dbReference type="Gene3D" id="1.10.600.10">
    <property type="entry name" value="Farnesyl Diphosphate Synthase"/>
    <property type="match status" value="1"/>
</dbReference>
<evidence type="ECO:0000256" key="17">
    <source>
        <dbReference type="ARBA" id="ARBA00083184"/>
    </source>
</evidence>
<comment type="catalytic activity">
    <reaction evidence="11">
        <text>7 isopentenyl diphosphate + (2E,6E)-farnesyl diphosphate = all-trans-decaprenyl diphosphate + 7 diphosphate</text>
        <dbReference type="Rhea" id="RHEA:27802"/>
        <dbReference type="ChEBI" id="CHEBI:33019"/>
        <dbReference type="ChEBI" id="CHEBI:60721"/>
        <dbReference type="ChEBI" id="CHEBI:128769"/>
        <dbReference type="ChEBI" id="CHEBI:175763"/>
        <dbReference type="EC" id="2.5.1.91"/>
    </reaction>
    <physiologicalReaction direction="left-to-right" evidence="11">
        <dbReference type="Rhea" id="RHEA:27803"/>
    </physiologicalReaction>
</comment>
<dbReference type="GO" id="GO:0006744">
    <property type="term" value="P:ubiquinone biosynthetic process"/>
    <property type="evidence" value="ECO:0007669"/>
    <property type="project" value="TreeGrafter"/>
</dbReference>
<comment type="similarity">
    <text evidence="3 20">Belongs to the FPP/GGPP synthase family.</text>
</comment>
<keyword evidence="6" id="KW-0460">Magnesium</keyword>
<dbReference type="GO" id="GO:0042811">
    <property type="term" value="P:pheromone biosynthetic process"/>
    <property type="evidence" value="ECO:0007669"/>
    <property type="project" value="UniProtKB-ARBA"/>
</dbReference>
<evidence type="ECO:0000256" key="19">
    <source>
        <dbReference type="ARBA" id="ARBA00084036"/>
    </source>
</evidence>
<keyword evidence="8" id="KW-0496">Mitochondrion</keyword>
<dbReference type="GO" id="GO:0046872">
    <property type="term" value="F:metal ion binding"/>
    <property type="evidence" value="ECO:0007669"/>
    <property type="project" value="UniProtKB-KW"/>
</dbReference>